<name>A0A1H4QSZ8_RHOJO</name>
<keyword evidence="1" id="KW-0472">Membrane</keyword>
<feature type="transmembrane region" description="Helical" evidence="1">
    <location>
        <begin position="20"/>
        <end position="42"/>
    </location>
</feature>
<dbReference type="EMBL" id="FNTL01000004">
    <property type="protein sequence ID" value="SEC22785.1"/>
    <property type="molecule type" value="Genomic_DNA"/>
</dbReference>
<protein>
    <submittedName>
        <fullName evidence="2">Uncharacterized protein</fullName>
    </submittedName>
</protein>
<keyword evidence="1" id="KW-0812">Transmembrane</keyword>
<dbReference type="AlphaFoldDB" id="A0A1H4QSZ8"/>
<reference evidence="3" key="1">
    <citation type="submission" date="2016-10" db="EMBL/GenBank/DDBJ databases">
        <authorList>
            <person name="Varghese N."/>
        </authorList>
    </citation>
    <scope>NUCLEOTIDE SEQUENCE [LARGE SCALE GENOMIC DNA]</scope>
    <source>
        <strain evidence="3">DSM 44719</strain>
    </source>
</reference>
<feature type="transmembrane region" description="Helical" evidence="1">
    <location>
        <begin position="104"/>
        <end position="124"/>
    </location>
</feature>
<dbReference type="OrthoDB" id="4484297at2"/>
<dbReference type="RefSeq" id="WP_073367995.1">
    <property type="nucleotide sequence ID" value="NZ_FNTL01000004.1"/>
</dbReference>
<sequence length="174" mass="17701">MSPIDTAVHTPARSGVITRVAAGMLPIAGAAAVWGALLGPAWTYVPAQPQANVPAAELSFAALAAATAESTSSVQVAYFSWLAWAFAVVTTALMILLAITRNLLIAALSVVAGAFQLVVTVLAVKGPLPWSVFFEGLPNIRIGAVLALSAIALLIAGGVFVLTATKPSRSPIGK</sequence>
<dbReference type="Proteomes" id="UP000183407">
    <property type="component" value="Unassembled WGS sequence"/>
</dbReference>
<evidence type="ECO:0000313" key="3">
    <source>
        <dbReference type="Proteomes" id="UP000183407"/>
    </source>
</evidence>
<evidence type="ECO:0000313" key="2">
    <source>
        <dbReference type="EMBL" id="SEC22785.1"/>
    </source>
</evidence>
<feature type="transmembrane region" description="Helical" evidence="1">
    <location>
        <begin position="144"/>
        <end position="164"/>
    </location>
</feature>
<evidence type="ECO:0000256" key="1">
    <source>
        <dbReference type="SAM" id="Phobius"/>
    </source>
</evidence>
<proteinExistence type="predicted"/>
<keyword evidence="1" id="KW-1133">Transmembrane helix</keyword>
<accession>A0A1H4QSZ8</accession>
<gene>
    <name evidence="2" type="ORF">SAMN04490220_1109</name>
</gene>
<feature type="transmembrane region" description="Helical" evidence="1">
    <location>
        <begin position="78"/>
        <end position="97"/>
    </location>
</feature>
<organism evidence="2 3">
    <name type="scientific">Rhodococcus jostii</name>
    <dbReference type="NCBI Taxonomy" id="132919"/>
    <lineage>
        <taxon>Bacteria</taxon>
        <taxon>Bacillati</taxon>
        <taxon>Actinomycetota</taxon>
        <taxon>Actinomycetes</taxon>
        <taxon>Mycobacteriales</taxon>
        <taxon>Nocardiaceae</taxon>
        <taxon>Rhodococcus</taxon>
    </lineage>
</organism>